<dbReference type="EMBL" id="BAABCV010000008">
    <property type="protein sequence ID" value="GAA4099599.1"/>
    <property type="molecule type" value="Genomic_DNA"/>
</dbReference>
<dbReference type="SUPFAM" id="SSF55811">
    <property type="entry name" value="Nudix"/>
    <property type="match status" value="1"/>
</dbReference>
<dbReference type="InterPro" id="IPR015797">
    <property type="entry name" value="NUDIX_hydrolase-like_dom_sf"/>
</dbReference>
<dbReference type="InterPro" id="IPR020084">
    <property type="entry name" value="NUDIX_hydrolase_CS"/>
</dbReference>
<keyword evidence="10" id="KW-1185">Reference proteome</keyword>
<keyword evidence="5" id="KW-0378">Hydrolase</keyword>
<dbReference type="Gene3D" id="3.90.79.10">
    <property type="entry name" value="Nucleoside Triphosphate Pyrophosphohydrolase"/>
    <property type="match status" value="1"/>
</dbReference>
<evidence type="ECO:0000313" key="10">
    <source>
        <dbReference type="Proteomes" id="UP001500841"/>
    </source>
</evidence>
<organism evidence="9 10">
    <name type="scientific">Mucilaginibacter panaciglaebae</name>
    <dbReference type="NCBI Taxonomy" id="502331"/>
    <lineage>
        <taxon>Bacteria</taxon>
        <taxon>Pseudomonadati</taxon>
        <taxon>Bacteroidota</taxon>
        <taxon>Sphingobacteriia</taxon>
        <taxon>Sphingobacteriales</taxon>
        <taxon>Sphingobacteriaceae</taxon>
        <taxon>Mucilaginibacter</taxon>
    </lineage>
</organism>
<evidence type="ECO:0000256" key="4">
    <source>
        <dbReference type="ARBA" id="ARBA00016377"/>
    </source>
</evidence>
<dbReference type="PANTHER" id="PTHR11839">
    <property type="entry name" value="UDP/ADP-SUGAR PYROPHOSPHATASE"/>
    <property type="match status" value="1"/>
</dbReference>
<dbReference type="PROSITE" id="PS00893">
    <property type="entry name" value="NUDIX_BOX"/>
    <property type="match status" value="1"/>
</dbReference>
<evidence type="ECO:0000256" key="3">
    <source>
        <dbReference type="ARBA" id="ARBA00007275"/>
    </source>
</evidence>
<accession>A0ABP7X0A9</accession>
<dbReference type="Pfam" id="PF00293">
    <property type="entry name" value="NUDIX"/>
    <property type="match status" value="1"/>
</dbReference>
<evidence type="ECO:0000259" key="8">
    <source>
        <dbReference type="PROSITE" id="PS51462"/>
    </source>
</evidence>
<comment type="caution">
    <text evidence="9">The sequence shown here is derived from an EMBL/GenBank/DDBJ whole genome shotgun (WGS) entry which is preliminary data.</text>
</comment>
<reference evidence="10" key="1">
    <citation type="journal article" date="2019" name="Int. J. Syst. Evol. Microbiol.">
        <title>The Global Catalogue of Microorganisms (GCM) 10K type strain sequencing project: providing services to taxonomists for standard genome sequencing and annotation.</title>
        <authorList>
            <consortium name="The Broad Institute Genomics Platform"/>
            <consortium name="The Broad Institute Genome Sequencing Center for Infectious Disease"/>
            <person name="Wu L."/>
            <person name="Ma J."/>
        </authorList>
    </citation>
    <scope>NUCLEOTIDE SEQUENCE [LARGE SCALE GENOMIC DNA]</scope>
    <source>
        <strain evidence="10">JCM 17085</strain>
    </source>
</reference>
<comment type="catalytic activity">
    <reaction evidence="1">
        <text>GDP-alpha-D-mannose + H2O = alpha-D-mannose 1-phosphate + GMP + 2 H(+)</text>
        <dbReference type="Rhea" id="RHEA:27978"/>
        <dbReference type="ChEBI" id="CHEBI:15377"/>
        <dbReference type="ChEBI" id="CHEBI:15378"/>
        <dbReference type="ChEBI" id="CHEBI:57527"/>
        <dbReference type="ChEBI" id="CHEBI:58115"/>
        <dbReference type="ChEBI" id="CHEBI:58409"/>
    </reaction>
</comment>
<dbReference type="InterPro" id="IPR000086">
    <property type="entry name" value="NUDIX_hydrolase_dom"/>
</dbReference>
<evidence type="ECO:0000256" key="1">
    <source>
        <dbReference type="ARBA" id="ARBA00000847"/>
    </source>
</evidence>
<name>A0ABP7X0A9_9SPHI</name>
<feature type="domain" description="Nudix hydrolase" evidence="8">
    <location>
        <begin position="43"/>
        <end position="172"/>
    </location>
</feature>
<gene>
    <name evidence="9" type="ORF">GCM10022392_24920</name>
</gene>
<dbReference type="PROSITE" id="PS51462">
    <property type="entry name" value="NUDIX"/>
    <property type="match status" value="1"/>
</dbReference>
<dbReference type="PANTHER" id="PTHR11839:SF18">
    <property type="entry name" value="NUDIX HYDROLASE DOMAIN-CONTAINING PROTEIN"/>
    <property type="match status" value="1"/>
</dbReference>
<dbReference type="CDD" id="cd03424">
    <property type="entry name" value="NUDIX_ADPRase_Nudt5_UGPPase_Nudt14"/>
    <property type="match status" value="1"/>
</dbReference>
<evidence type="ECO:0000256" key="6">
    <source>
        <dbReference type="ARBA" id="ARBA00032162"/>
    </source>
</evidence>
<evidence type="ECO:0000256" key="2">
    <source>
        <dbReference type="ARBA" id="ARBA00001946"/>
    </source>
</evidence>
<comment type="similarity">
    <text evidence="3">Belongs to the Nudix hydrolase family. NudK subfamily.</text>
</comment>
<dbReference type="RefSeq" id="WP_345104910.1">
    <property type="nucleotide sequence ID" value="NZ_BAABCV010000008.1"/>
</dbReference>
<evidence type="ECO:0000256" key="5">
    <source>
        <dbReference type="ARBA" id="ARBA00022801"/>
    </source>
</evidence>
<evidence type="ECO:0000256" key="7">
    <source>
        <dbReference type="ARBA" id="ARBA00032272"/>
    </source>
</evidence>
<protein>
    <recommendedName>
        <fullName evidence="4">GDP-mannose pyrophosphatase</fullName>
    </recommendedName>
    <alternativeName>
        <fullName evidence="6">GDP-mannose hydrolase</fullName>
    </alternativeName>
    <alternativeName>
        <fullName evidence="7">GDPMK</fullName>
    </alternativeName>
</protein>
<comment type="cofactor">
    <cofactor evidence="2">
        <name>Mg(2+)</name>
        <dbReference type="ChEBI" id="CHEBI:18420"/>
    </cofactor>
</comment>
<sequence>MSNNLEWKICHSEYIHKGPWATLRSDKCEMPDGRIVEQYYVLEYPNWVNAVALTADNKVLMVRQYRHAANIVSLEIPGGVIDGDEAPEAAMRRELLEETGYQFDDIELISVVYPNPSTANNKTFCYLAKGGIKVQEQSLDEHEELIVEEYTIEEVKQLLADNKIAQSLHCTGLFYAFMKLGELQ</sequence>
<dbReference type="Proteomes" id="UP001500841">
    <property type="component" value="Unassembled WGS sequence"/>
</dbReference>
<proteinExistence type="inferred from homology"/>
<evidence type="ECO:0000313" key="9">
    <source>
        <dbReference type="EMBL" id="GAA4099599.1"/>
    </source>
</evidence>